<evidence type="ECO:0000313" key="2">
    <source>
        <dbReference type="Proteomes" id="UP000000225"/>
    </source>
</evidence>
<gene>
    <name evidence="1" type="ordered locus">ASA_0672</name>
</gene>
<dbReference type="Proteomes" id="UP000000225">
    <property type="component" value="Chromosome"/>
</dbReference>
<evidence type="ECO:0000313" key="1">
    <source>
        <dbReference type="EMBL" id="ABO88835.1"/>
    </source>
</evidence>
<sequence>MAHYLPCHRSKNRCSFTFFCNNTLTITTLRQLSKISVDNCVQQHEQTLGQLFQLGILCREDLRYKDKLFKNHYDKSSPTKRPPLCSPLPGTVIKTAILIKDQTC</sequence>
<proteinExistence type="predicted"/>
<accession>A4SIW3</accession>
<dbReference type="AlphaFoldDB" id="A4SIW3"/>
<name>A4SIW3_AERS4</name>
<protein>
    <submittedName>
        <fullName evidence="1">Uncharacterized protein</fullName>
    </submittedName>
</protein>
<dbReference type="KEGG" id="asa:ASA_0672"/>
<organism evidence="1 2">
    <name type="scientific">Aeromonas salmonicida (strain A449)</name>
    <dbReference type="NCBI Taxonomy" id="382245"/>
    <lineage>
        <taxon>Bacteria</taxon>
        <taxon>Pseudomonadati</taxon>
        <taxon>Pseudomonadota</taxon>
        <taxon>Gammaproteobacteria</taxon>
        <taxon>Aeromonadales</taxon>
        <taxon>Aeromonadaceae</taxon>
        <taxon>Aeromonas</taxon>
    </lineage>
</organism>
<dbReference type="HOGENOM" id="CLU_2244216_0_0_6"/>
<dbReference type="EMBL" id="CP000644">
    <property type="protein sequence ID" value="ABO88835.1"/>
    <property type="molecule type" value="Genomic_DNA"/>
</dbReference>
<reference evidence="2" key="1">
    <citation type="journal article" date="2008" name="BMC Genomics">
        <title>The genome of Aeromonas salmonicida subsp. salmonicida A449: insights into the evolution of a fish pathogen.</title>
        <authorList>
            <person name="Reith M.E."/>
            <person name="Singh R.K."/>
            <person name="Curtis B."/>
            <person name="Boyd J.M."/>
            <person name="Bouevitch A."/>
            <person name="Kimball J."/>
            <person name="Munholland J."/>
            <person name="Murphy C."/>
            <person name="Sarty D."/>
            <person name="Williams J."/>
            <person name="Nash J.H."/>
            <person name="Johnson S.C."/>
            <person name="Brown L.L."/>
        </authorList>
    </citation>
    <scope>NUCLEOTIDE SEQUENCE [LARGE SCALE GENOMIC DNA]</scope>
    <source>
        <strain evidence="2">A449</strain>
    </source>
</reference>